<sequence length="273" mass="28984">MTLLRPRRPLDLPVEAEILVPERFRGVDRASAMRFPVAWGRRSLPLGELFEIDVEEGGEALILDGDFSRVKKIGRGMKEGLLVVRGDGGMHLGSALSGGTIRVEGDVDAWAGAMMSGGTLEIGGSAGPHLAGAYPGEGRGMTGGVVLLRGDASLRTGERMRRGLVAVGGGTGDFTALEALAGTVVVFGRLGIRAGAGSKRGTVVALGGMEGDVLPTYRRGALYRPLFLLPLLRFLAERGFPVTEAHRTGMYRRWTGDVTRLGKGELLIHEQPQ</sequence>
<protein>
    <submittedName>
        <fullName evidence="1">Formylmethanofuran dehydrogenase subunit C</fullName>
    </submittedName>
</protein>
<dbReference type="KEGG" id="aram:KAR29_10135"/>
<dbReference type="Proteomes" id="UP000671879">
    <property type="component" value="Chromosome"/>
</dbReference>
<dbReference type="EMBL" id="CP072943">
    <property type="protein sequence ID" value="QTX31703.1"/>
    <property type="molecule type" value="Genomic_DNA"/>
</dbReference>
<dbReference type="NCBIfam" id="TIGR03122">
    <property type="entry name" value="one_C_dehyd_C"/>
    <property type="match status" value="1"/>
</dbReference>
<evidence type="ECO:0000313" key="2">
    <source>
        <dbReference type="Proteomes" id="UP000671879"/>
    </source>
</evidence>
<dbReference type="GO" id="GO:0046914">
    <property type="term" value="F:transition metal ion binding"/>
    <property type="evidence" value="ECO:0007669"/>
    <property type="project" value="InterPro"/>
</dbReference>
<evidence type="ECO:0000313" key="1">
    <source>
        <dbReference type="EMBL" id="QTX31703.1"/>
    </source>
</evidence>
<dbReference type="InterPro" id="IPR017550">
    <property type="entry name" value="Formylmethanofuran_DH_suC"/>
</dbReference>
<organism evidence="1 2">
    <name type="scientific">Aminithiophilus ramosus</name>
    <dbReference type="NCBI Taxonomy" id="3029084"/>
    <lineage>
        <taxon>Bacteria</taxon>
        <taxon>Thermotogati</taxon>
        <taxon>Synergistota</taxon>
        <taxon>Synergistia</taxon>
        <taxon>Synergistales</taxon>
        <taxon>Aminithiophilaceae</taxon>
        <taxon>Aminithiophilus</taxon>
    </lineage>
</organism>
<dbReference type="PANTHER" id="PTHR39673">
    <property type="entry name" value="TUNGSTEN FORMYLMETHANOFURAN DEHYDROGENASE, SUBUNIT C (FWDC)"/>
    <property type="match status" value="1"/>
</dbReference>
<gene>
    <name evidence="1" type="ORF">KAR29_10135</name>
</gene>
<dbReference type="AlphaFoldDB" id="A0A9Q7EUH9"/>
<name>A0A9Q7EUH9_9BACT</name>
<dbReference type="PANTHER" id="PTHR39673:SF5">
    <property type="entry name" value="TUNGSTEN-CONTAINING FORMYLMETHANOFURAN DEHYDROGENASE 2 SUBUNIT C"/>
    <property type="match status" value="1"/>
</dbReference>
<accession>A0A9Q7EUH9</accession>
<dbReference type="SUPFAM" id="SSF69336">
    <property type="entry name" value="Alpha subunit of glutamate synthase, C-terminal domain"/>
    <property type="match status" value="1"/>
</dbReference>
<dbReference type="GO" id="GO:0015948">
    <property type="term" value="P:methanogenesis"/>
    <property type="evidence" value="ECO:0007669"/>
    <property type="project" value="InterPro"/>
</dbReference>
<dbReference type="Gene3D" id="2.160.20.60">
    <property type="entry name" value="Glutamate synthase, alpha subunit, C-terminal domain"/>
    <property type="match status" value="1"/>
</dbReference>
<dbReference type="InterPro" id="IPR036485">
    <property type="entry name" value="Glu_synth_asu_C_sf"/>
</dbReference>
<proteinExistence type="predicted"/>
<dbReference type="RefSeq" id="WP_274372876.1">
    <property type="nucleotide sequence ID" value="NZ_CP072943.1"/>
</dbReference>
<dbReference type="GO" id="GO:0018493">
    <property type="term" value="F:formylmethanofuran dehydrogenase activity"/>
    <property type="evidence" value="ECO:0007669"/>
    <property type="project" value="InterPro"/>
</dbReference>
<reference evidence="2" key="1">
    <citation type="submission" date="2021-04" db="EMBL/GenBank/DDBJ databases">
        <title>A novel Synergistetes isolate from a pyrite-forming mixed culture.</title>
        <authorList>
            <person name="Bunk B."/>
            <person name="Sproer C."/>
            <person name="Spring S."/>
            <person name="Pester M."/>
        </authorList>
    </citation>
    <scope>NUCLEOTIDE SEQUENCE [LARGE SCALE GENOMIC DNA]</scope>
    <source>
        <strain evidence="2">J.5.4.2-T.3.5.2</strain>
    </source>
</reference>
<keyword evidence="2" id="KW-1185">Reference proteome</keyword>